<evidence type="ECO:0000313" key="2">
    <source>
        <dbReference type="Proteomes" id="UP000270094"/>
    </source>
</evidence>
<keyword evidence="2" id="KW-1185">Reference proteome</keyword>
<protein>
    <submittedName>
        <fullName evidence="1">Uncharacterized protein</fullName>
    </submittedName>
</protein>
<sequence length="181" mass="20792">MDFGPKGHVNESLWKLSYALLLQRQDSLHQRPSSRLSRSCRAHRLPRNRFAGNKVQDMRKLSDGTLIIRGCCGFVIHPSVVLLSNRMRSHHFAWLMLFNCYFHQQLMIRDLVPFMRIWRKSSAKKTPSISSSWVTSMRKSGCQKKGNTGSGGLDQDSGMRMVTVLLCFCPPHDFFMVTPFS</sequence>
<name>A0A3P7JIF0_STRVU</name>
<organism evidence="1 2">
    <name type="scientific">Strongylus vulgaris</name>
    <name type="common">Blood worm</name>
    <dbReference type="NCBI Taxonomy" id="40348"/>
    <lineage>
        <taxon>Eukaryota</taxon>
        <taxon>Metazoa</taxon>
        <taxon>Ecdysozoa</taxon>
        <taxon>Nematoda</taxon>
        <taxon>Chromadorea</taxon>
        <taxon>Rhabditida</taxon>
        <taxon>Rhabditina</taxon>
        <taxon>Rhabditomorpha</taxon>
        <taxon>Strongyloidea</taxon>
        <taxon>Strongylidae</taxon>
        <taxon>Strongylus</taxon>
    </lineage>
</organism>
<dbReference type="Proteomes" id="UP000270094">
    <property type="component" value="Unassembled WGS sequence"/>
</dbReference>
<proteinExistence type="predicted"/>
<evidence type="ECO:0000313" key="1">
    <source>
        <dbReference type="EMBL" id="VDM79559.1"/>
    </source>
</evidence>
<dbReference type="AlphaFoldDB" id="A0A3P7JIF0"/>
<reference evidence="1 2" key="1">
    <citation type="submission" date="2018-11" db="EMBL/GenBank/DDBJ databases">
        <authorList>
            <consortium name="Pathogen Informatics"/>
        </authorList>
    </citation>
    <scope>NUCLEOTIDE SEQUENCE [LARGE SCALE GENOMIC DNA]</scope>
</reference>
<dbReference type="EMBL" id="UYYB01105566">
    <property type="protein sequence ID" value="VDM79559.1"/>
    <property type="molecule type" value="Genomic_DNA"/>
</dbReference>
<dbReference type="OrthoDB" id="410104at2759"/>
<gene>
    <name evidence="1" type="ORF">SVUK_LOCUS14557</name>
</gene>
<accession>A0A3P7JIF0</accession>